<organism evidence="1">
    <name type="scientific">freshwater metagenome</name>
    <dbReference type="NCBI Taxonomy" id="449393"/>
    <lineage>
        <taxon>unclassified sequences</taxon>
        <taxon>metagenomes</taxon>
        <taxon>ecological metagenomes</taxon>
    </lineage>
</organism>
<dbReference type="EMBL" id="CAEZYZ010000060">
    <property type="protein sequence ID" value="CAB4743936.1"/>
    <property type="molecule type" value="Genomic_DNA"/>
</dbReference>
<evidence type="ECO:0000313" key="1">
    <source>
        <dbReference type="EMBL" id="CAB4743936.1"/>
    </source>
</evidence>
<proteinExistence type="predicted"/>
<protein>
    <submittedName>
        <fullName evidence="1">Unannotated protein</fullName>
    </submittedName>
</protein>
<reference evidence="1" key="1">
    <citation type="submission" date="2020-05" db="EMBL/GenBank/DDBJ databases">
        <authorList>
            <person name="Chiriac C."/>
            <person name="Salcher M."/>
            <person name="Ghai R."/>
            <person name="Kavagutti S V."/>
        </authorList>
    </citation>
    <scope>NUCLEOTIDE SEQUENCE</scope>
</reference>
<gene>
    <name evidence="1" type="ORF">UFOPK2810_00488</name>
</gene>
<dbReference type="AlphaFoldDB" id="A0A6J6TA03"/>
<name>A0A6J6TA03_9ZZZZ</name>
<accession>A0A6J6TA03</accession>
<sequence length="129" mass="13887">MMASIRGLAAAIASTLMRPSAFSICASMPMRPTSRPFAFSIWVMRRSSATIWSAVWTFGSMMQSRFAPASPTTSTTSAYVHWVVQSLTRTVRILSSYPPSLSAATMFLRASGFASGATASSISMKIWSA</sequence>